<comment type="caution">
    <text evidence="5">The sequence shown here is derived from an EMBL/GenBank/DDBJ whole genome shotgun (WGS) entry which is preliminary data.</text>
</comment>
<reference evidence="5" key="1">
    <citation type="submission" date="2023-08" db="EMBL/GenBank/DDBJ databases">
        <title>Black Yeasts Isolated from many extreme environments.</title>
        <authorList>
            <person name="Coleine C."/>
            <person name="Stajich J.E."/>
            <person name="Selbmann L."/>
        </authorList>
    </citation>
    <scope>NUCLEOTIDE SEQUENCE</scope>
    <source>
        <strain evidence="5">CCFEE 5401</strain>
    </source>
</reference>
<dbReference type="GO" id="GO:0006777">
    <property type="term" value="P:Mo-molybdopterin cofactor biosynthetic process"/>
    <property type="evidence" value="ECO:0007669"/>
    <property type="project" value="UniProtKB-UniRule"/>
</dbReference>
<keyword evidence="3" id="KW-0808">Transferase</keyword>
<keyword evidence="3" id="KW-0501">Molybdenum cofactor biosynthesis</keyword>
<dbReference type="PANTHER" id="PTHR10192">
    <property type="entry name" value="MOLYBDOPTERIN BIOSYNTHESIS PROTEIN"/>
    <property type="match status" value="1"/>
</dbReference>
<dbReference type="Proteomes" id="UP001310890">
    <property type="component" value="Unassembled WGS sequence"/>
</dbReference>
<dbReference type="GO" id="GO:0046872">
    <property type="term" value="F:metal ion binding"/>
    <property type="evidence" value="ECO:0007669"/>
    <property type="project" value="UniProtKB-UniRule"/>
</dbReference>
<keyword evidence="3" id="KW-0460">Magnesium</keyword>
<dbReference type="Gene3D" id="3.90.105.10">
    <property type="entry name" value="Molybdopterin biosynthesis moea protein, domain 2"/>
    <property type="match status" value="1"/>
</dbReference>
<dbReference type="EC" id="2.7.7.75" evidence="2"/>
<dbReference type="Pfam" id="PF03453">
    <property type="entry name" value="MoeA_N"/>
    <property type="match status" value="1"/>
</dbReference>
<comment type="similarity">
    <text evidence="1">In the C-terminal section; belongs to the MoeA family.</text>
</comment>
<dbReference type="GO" id="GO:0061598">
    <property type="term" value="F:molybdopterin adenylyltransferase activity"/>
    <property type="evidence" value="ECO:0007669"/>
    <property type="project" value="UniProtKB-UniRule"/>
</dbReference>
<keyword evidence="3" id="KW-0500">Molybdenum</keyword>
<dbReference type="Pfam" id="PF00994">
    <property type="entry name" value="MoCF_biosynth"/>
    <property type="match status" value="1"/>
</dbReference>
<dbReference type="SUPFAM" id="SSF53218">
    <property type="entry name" value="Molybdenum cofactor biosynthesis proteins"/>
    <property type="match status" value="1"/>
</dbReference>
<dbReference type="Gene3D" id="3.40.980.10">
    <property type="entry name" value="MoaB/Mog-like domain"/>
    <property type="match status" value="1"/>
</dbReference>
<dbReference type="PANTHER" id="PTHR10192:SF30">
    <property type="entry name" value="MOLYBDOPTERIN ADENYLYLTRANSFERASE"/>
    <property type="match status" value="1"/>
</dbReference>
<proteinExistence type="inferred from homology"/>
<dbReference type="EMBL" id="JAVRRL010000160">
    <property type="protein sequence ID" value="KAK5105736.1"/>
    <property type="molecule type" value="Genomic_DNA"/>
</dbReference>
<comment type="catalytic activity">
    <reaction evidence="3">
        <text>molybdopterin + ATP + H(+) = adenylyl-molybdopterin + diphosphate</text>
        <dbReference type="Rhea" id="RHEA:31331"/>
        <dbReference type="ChEBI" id="CHEBI:15378"/>
        <dbReference type="ChEBI" id="CHEBI:30616"/>
        <dbReference type="ChEBI" id="CHEBI:33019"/>
        <dbReference type="ChEBI" id="CHEBI:58698"/>
        <dbReference type="ChEBI" id="CHEBI:62727"/>
    </reaction>
</comment>
<dbReference type="InterPro" id="IPR005110">
    <property type="entry name" value="MoeA_linker/N"/>
</dbReference>
<dbReference type="SMART" id="SM00852">
    <property type="entry name" value="MoCF_biosynth"/>
    <property type="match status" value="1"/>
</dbReference>
<evidence type="ECO:0000256" key="1">
    <source>
        <dbReference type="ARBA" id="ARBA00008339"/>
    </source>
</evidence>
<dbReference type="InterPro" id="IPR001453">
    <property type="entry name" value="MoaB/Mog_dom"/>
</dbReference>
<comment type="function">
    <text evidence="3">Catalyzes two steps in the biosynthesis of the molybdenum cofactor. In the first step, molybdopterin is adenylated. Subsequently, molybdate is inserted into adenylated molybdopterin and AMP is released.</text>
</comment>
<feature type="domain" description="MoaB/Mog" evidence="4">
    <location>
        <begin position="222"/>
        <end position="374"/>
    </location>
</feature>
<dbReference type="CDD" id="cd00887">
    <property type="entry name" value="MoeA"/>
    <property type="match status" value="1"/>
</dbReference>
<accession>A0AAN7YKQ4</accession>
<evidence type="ECO:0000313" key="6">
    <source>
        <dbReference type="Proteomes" id="UP001310890"/>
    </source>
</evidence>
<evidence type="ECO:0000256" key="2">
    <source>
        <dbReference type="ARBA" id="ARBA00012509"/>
    </source>
</evidence>
<comment type="catalytic activity">
    <reaction evidence="3">
        <text>adenylyl-molybdopterin + molybdate = Mo-molybdopterin + AMP + H(+)</text>
        <dbReference type="Rhea" id="RHEA:35047"/>
        <dbReference type="ChEBI" id="CHEBI:15378"/>
        <dbReference type="ChEBI" id="CHEBI:36264"/>
        <dbReference type="ChEBI" id="CHEBI:62727"/>
        <dbReference type="ChEBI" id="CHEBI:71302"/>
        <dbReference type="ChEBI" id="CHEBI:456215"/>
    </reaction>
</comment>
<dbReference type="GO" id="GO:0061599">
    <property type="term" value="F:molybdopterin molybdotransferase activity"/>
    <property type="evidence" value="ECO:0007669"/>
    <property type="project" value="UniProtKB-UniRule"/>
</dbReference>
<dbReference type="InterPro" id="IPR036425">
    <property type="entry name" value="MoaB/Mog-like_dom_sf"/>
</dbReference>
<dbReference type="InterPro" id="IPR036135">
    <property type="entry name" value="MoeA_linker/N_sf"/>
</dbReference>
<keyword evidence="3" id="KW-0479">Metal-binding</keyword>
<dbReference type="Gene3D" id="2.170.190.11">
    <property type="entry name" value="Molybdopterin biosynthesis moea protein, domain 3"/>
    <property type="match status" value="1"/>
</dbReference>
<comment type="pathway">
    <text evidence="3">Cofactor biosynthesis; molybdopterin biosynthesis.</text>
</comment>
<comment type="cofactor">
    <cofactor evidence="3">
        <name>Mg(2+)</name>
        <dbReference type="ChEBI" id="CHEBI:18420"/>
    </cofactor>
</comment>
<dbReference type="GO" id="GO:0005524">
    <property type="term" value="F:ATP binding"/>
    <property type="evidence" value="ECO:0007669"/>
    <property type="project" value="UniProtKB-UniRule"/>
</dbReference>
<organism evidence="5 6">
    <name type="scientific">Meristemomyces frigidus</name>
    <dbReference type="NCBI Taxonomy" id="1508187"/>
    <lineage>
        <taxon>Eukaryota</taxon>
        <taxon>Fungi</taxon>
        <taxon>Dikarya</taxon>
        <taxon>Ascomycota</taxon>
        <taxon>Pezizomycotina</taxon>
        <taxon>Dothideomycetes</taxon>
        <taxon>Dothideomycetidae</taxon>
        <taxon>Mycosphaerellales</taxon>
        <taxon>Teratosphaeriaceae</taxon>
        <taxon>Meristemomyces</taxon>
    </lineage>
</organism>
<dbReference type="GO" id="GO:0005829">
    <property type="term" value="C:cytosol"/>
    <property type="evidence" value="ECO:0007669"/>
    <property type="project" value="TreeGrafter"/>
</dbReference>
<sequence length="383" mass="41324">MAILYSEALAILEASAKHIASTRHTSDRIPARSALGRIVSQDVFSLVQTPAADTSAMDGYAVQSASTLHASPETPFVMRVEGIVAAGDSSVKTFGNQNCTSKRRRTDGEWMDSHGEFTPCVEIMTGARFPALYVEGGTTWNFDACVRLEDVQLLPLIPPDQSQLVQIVKPVKARQNRRSAGEDFAEGDAVMRRRQAIGPQHVMALASLGIANVEVFRTLKVAIVSTGNEIVSPDASAADFHVRDANSPFLEMALQSLGIETRNWGVIGDDASRFVDIVKSKLDSEDIDIVVTTGAVSCGRYDFVEEGLAKLGGQTRFHRVAVRPGHPILFGDLPAGDQRCAFFGLPDGTGDHAALPSASFDPTDFVERSHDILRRNNLCALAS</sequence>
<evidence type="ECO:0000256" key="3">
    <source>
        <dbReference type="RuleBase" id="RU365090"/>
    </source>
</evidence>
<dbReference type="SUPFAM" id="SSF63882">
    <property type="entry name" value="MoeA N-terminal region -like"/>
    <property type="match status" value="1"/>
</dbReference>
<evidence type="ECO:0000259" key="4">
    <source>
        <dbReference type="SMART" id="SM00852"/>
    </source>
</evidence>
<protein>
    <recommendedName>
        <fullName evidence="2">molybdopterin adenylyltransferase</fullName>
        <ecNumber evidence="2">2.7.7.75</ecNumber>
    </recommendedName>
</protein>
<evidence type="ECO:0000313" key="5">
    <source>
        <dbReference type="EMBL" id="KAK5105736.1"/>
    </source>
</evidence>
<gene>
    <name evidence="5" type="ORF">LTR62_002324</name>
</gene>
<dbReference type="InterPro" id="IPR038987">
    <property type="entry name" value="MoeA-like"/>
</dbReference>
<name>A0AAN7YKQ4_9PEZI</name>
<comment type="similarity">
    <text evidence="3">Belongs to the MoeA family.</text>
</comment>
<dbReference type="AlphaFoldDB" id="A0AAN7YKQ4"/>